<feature type="signal peptide" evidence="8">
    <location>
        <begin position="1"/>
        <end position="17"/>
    </location>
</feature>
<keyword evidence="4" id="KW-0560">Oxidoreductase</keyword>
<evidence type="ECO:0000313" key="12">
    <source>
        <dbReference type="EMBL" id="EFX01412.1"/>
    </source>
</evidence>
<dbReference type="InterPro" id="IPR045087">
    <property type="entry name" value="Cu-oxidase_fam"/>
</dbReference>
<evidence type="ECO:0000256" key="6">
    <source>
        <dbReference type="SAM" id="MobiDB-lite"/>
    </source>
</evidence>
<keyword evidence="3 8" id="KW-0732">Signal</keyword>
<dbReference type="PANTHER" id="PTHR11709">
    <property type="entry name" value="MULTI-COPPER OXIDASE"/>
    <property type="match status" value="1"/>
</dbReference>
<dbReference type="GO" id="GO:0004322">
    <property type="term" value="F:ferroxidase activity"/>
    <property type="evidence" value="ECO:0007669"/>
    <property type="project" value="TreeGrafter"/>
</dbReference>
<dbReference type="InParanoid" id="F0XLH3"/>
<evidence type="ECO:0000256" key="4">
    <source>
        <dbReference type="ARBA" id="ARBA00023002"/>
    </source>
</evidence>
<dbReference type="InterPro" id="IPR011706">
    <property type="entry name" value="Cu-oxidase_C"/>
</dbReference>
<dbReference type="CDD" id="cd13899">
    <property type="entry name" value="CuRO_3_Fet3p"/>
    <property type="match status" value="1"/>
</dbReference>
<keyword evidence="13" id="KW-1185">Reference proteome</keyword>
<accession>F0XLH3</accession>
<dbReference type="GeneID" id="25979778"/>
<dbReference type="FunFam" id="2.60.40.420:FF:000024">
    <property type="entry name" value="FET5p Multicopper oxidase"/>
    <property type="match status" value="1"/>
</dbReference>
<evidence type="ECO:0000256" key="7">
    <source>
        <dbReference type="SAM" id="Phobius"/>
    </source>
</evidence>
<feature type="compositionally biased region" description="Low complexity" evidence="6">
    <location>
        <begin position="605"/>
        <end position="617"/>
    </location>
</feature>
<dbReference type="GO" id="GO:0010106">
    <property type="term" value="P:cellular response to iron ion starvation"/>
    <property type="evidence" value="ECO:0007669"/>
    <property type="project" value="TreeGrafter"/>
</dbReference>
<dbReference type="EMBL" id="GL629794">
    <property type="protein sequence ID" value="EFX01412.1"/>
    <property type="molecule type" value="Genomic_DNA"/>
</dbReference>
<keyword evidence="2" id="KW-0479">Metal-binding</keyword>
<dbReference type="GO" id="GO:0033215">
    <property type="term" value="P:reductive iron assimilation"/>
    <property type="evidence" value="ECO:0007669"/>
    <property type="project" value="TreeGrafter"/>
</dbReference>
<dbReference type="AlphaFoldDB" id="F0XLH3"/>
<dbReference type="PANTHER" id="PTHR11709:SF361">
    <property type="entry name" value="IRON TRANSPORT MULTICOPPER OXIDASE FET3"/>
    <property type="match status" value="1"/>
</dbReference>
<evidence type="ECO:0000256" key="1">
    <source>
        <dbReference type="ARBA" id="ARBA00010609"/>
    </source>
</evidence>
<evidence type="ECO:0000259" key="9">
    <source>
        <dbReference type="Pfam" id="PF00394"/>
    </source>
</evidence>
<dbReference type="InterPro" id="IPR033138">
    <property type="entry name" value="Cu_oxidase_CS"/>
</dbReference>
<gene>
    <name evidence="12" type="ORF">CMQ_6354</name>
</gene>
<dbReference type="Pfam" id="PF07731">
    <property type="entry name" value="Cu-oxidase_2"/>
    <property type="match status" value="1"/>
</dbReference>
<evidence type="ECO:0000256" key="5">
    <source>
        <dbReference type="ARBA" id="ARBA00023008"/>
    </source>
</evidence>
<dbReference type="STRING" id="655863.F0XLH3"/>
<organism evidence="13">
    <name type="scientific">Grosmannia clavigera (strain kw1407 / UAMH 11150)</name>
    <name type="common">Blue stain fungus</name>
    <name type="synonym">Graphiocladiella clavigera</name>
    <dbReference type="NCBI Taxonomy" id="655863"/>
    <lineage>
        <taxon>Eukaryota</taxon>
        <taxon>Fungi</taxon>
        <taxon>Dikarya</taxon>
        <taxon>Ascomycota</taxon>
        <taxon>Pezizomycotina</taxon>
        <taxon>Sordariomycetes</taxon>
        <taxon>Sordariomycetidae</taxon>
        <taxon>Ophiostomatales</taxon>
        <taxon>Ophiostomataceae</taxon>
        <taxon>Leptographium</taxon>
    </lineage>
</organism>
<dbReference type="Pfam" id="PF00394">
    <property type="entry name" value="Cu-oxidase"/>
    <property type="match status" value="1"/>
</dbReference>
<keyword evidence="7" id="KW-1133">Transmembrane helix</keyword>
<evidence type="ECO:0000256" key="3">
    <source>
        <dbReference type="ARBA" id="ARBA00022729"/>
    </source>
</evidence>
<feature type="domain" description="Plastocyanin-like" evidence="10">
    <location>
        <begin position="360"/>
        <end position="505"/>
    </location>
</feature>
<dbReference type="GO" id="GO:0033573">
    <property type="term" value="C:high-affinity iron permease complex"/>
    <property type="evidence" value="ECO:0007669"/>
    <property type="project" value="TreeGrafter"/>
</dbReference>
<keyword evidence="5" id="KW-0186">Copper</keyword>
<dbReference type="RefSeq" id="XP_014170894.1">
    <property type="nucleotide sequence ID" value="XM_014315419.1"/>
</dbReference>
<dbReference type="InterPro" id="IPR002355">
    <property type="entry name" value="Cu_oxidase_Cu_BS"/>
</dbReference>
<keyword evidence="7" id="KW-0812">Transmembrane</keyword>
<dbReference type="CDD" id="cd13851">
    <property type="entry name" value="CuRO_1_Fet3p"/>
    <property type="match status" value="1"/>
</dbReference>
<evidence type="ECO:0000256" key="8">
    <source>
        <dbReference type="SAM" id="SignalP"/>
    </source>
</evidence>
<dbReference type="InterPro" id="IPR001117">
    <property type="entry name" value="Cu-oxidase_2nd"/>
</dbReference>
<dbReference type="SUPFAM" id="SSF49503">
    <property type="entry name" value="Cupredoxins"/>
    <property type="match status" value="3"/>
</dbReference>
<proteinExistence type="inferred from homology"/>
<feature type="domain" description="Plastocyanin-like" evidence="9">
    <location>
        <begin position="150"/>
        <end position="296"/>
    </location>
</feature>
<feature type="chain" id="PRO_5003262261" evidence="8">
    <location>
        <begin position="18"/>
        <end position="625"/>
    </location>
</feature>
<sequence length="625" mass="68339">MRSSLAAVLAMATSALAELVTFDFNVSWVMVNPDGEFDRKVIGINGKWPLPIIEVTTGDQVVVNMHNDLGDKSTSIHWHGMFQNGTTEMDGASMVTQCPVPPGSSITYNFTATQNGTYWYHCHTDYCYPDGYRQAFIIRDPEAPFTYDEELIFTLTDWYHDLVEDLADSFMSLYNPSGAEPIPDAFLVNDKLNASYPVKANTTYLMRILNTGAFVGQYFYIEGQNFTVVEVDGVYTEPQVADTLYLGIAQRYGILVTTPADMDDFWKIVTVADQDLLDSIPTTLQLNGTNWLVYNNDSSLEPANITVAVSDDLVPIDDMVLLPYDGEELLPEPDVIVNVTVYMVNLMTGYNYAMLDNITYTQPKVPTLYSALSAGSEVATNDVIYGEYTHPIVLGHNQVVQIVLNNGDSGSHPFHLHGHTFQVLDRWPALGPDFASLADASPIAYDPANHTAFPDKPIRRDTLVLPPNGYAVMRFRADNPGVWIFHCHIDWHLASGLAMTFIEAPELLATRISVPEDHYAACAAASVPTVGNAAANAKDFTDLSGQNKQPKTIPNGFTPRGEAAMAFSVLSALLGIVSIVIYGMADLKHRPIAEEPLGVVTETANKTSGSASGANGSEEVVTKSG</sequence>
<dbReference type="CDD" id="cd13877">
    <property type="entry name" value="CuRO_2_Fet3p_like"/>
    <property type="match status" value="1"/>
</dbReference>
<dbReference type="InterPro" id="IPR011707">
    <property type="entry name" value="Cu-oxidase-like_N"/>
</dbReference>
<evidence type="ECO:0000259" key="11">
    <source>
        <dbReference type="Pfam" id="PF07732"/>
    </source>
</evidence>
<dbReference type="PROSITE" id="PS00079">
    <property type="entry name" value="MULTICOPPER_OXIDASE1"/>
    <property type="match status" value="1"/>
</dbReference>
<dbReference type="eggNOG" id="KOG1263">
    <property type="taxonomic scope" value="Eukaryota"/>
</dbReference>
<dbReference type="Gene3D" id="2.60.40.420">
    <property type="entry name" value="Cupredoxins - blue copper proteins"/>
    <property type="match status" value="3"/>
</dbReference>
<evidence type="ECO:0000313" key="13">
    <source>
        <dbReference type="Proteomes" id="UP000007796"/>
    </source>
</evidence>
<dbReference type="HOGENOM" id="CLU_006504_7_3_1"/>
<evidence type="ECO:0000256" key="2">
    <source>
        <dbReference type="ARBA" id="ARBA00022723"/>
    </source>
</evidence>
<feature type="domain" description="Plastocyanin-like" evidence="11">
    <location>
        <begin position="26"/>
        <end position="142"/>
    </location>
</feature>
<comment type="similarity">
    <text evidence="1">Belongs to the multicopper oxidase family.</text>
</comment>
<dbReference type="PROSITE" id="PS00080">
    <property type="entry name" value="MULTICOPPER_OXIDASE2"/>
    <property type="match status" value="1"/>
</dbReference>
<dbReference type="OrthoDB" id="2121828at2759"/>
<evidence type="ECO:0000259" key="10">
    <source>
        <dbReference type="Pfam" id="PF07731"/>
    </source>
</evidence>
<feature type="transmembrane region" description="Helical" evidence="7">
    <location>
        <begin position="563"/>
        <end position="585"/>
    </location>
</feature>
<protein>
    <submittedName>
        <fullName evidence="12">Ferrooxidoreductase</fullName>
    </submittedName>
</protein>
<dbReference type="InterPro" id="IPR008972">
    <property type="entry name" value="Cupredoxin"/>
</dbReference>
<dbReference type="Proteomes" id="UP000007796">
    <property type="component" value="Unassembled WGS sequence"/>
</dbReference>
<keyword evidence="7" id="KW-0472">Membrane</keyword>
<dbReference type="FunCoup" id="F0XLH3">
    <property type="interactions" value="612"/>
</dbReference>
<name>F0XLH3_GROCL</name>
<dbReference type="InterPro" id="IPR044130">
    <property type="entry name" value="CuRO_2_Fet3-like"/>
</dbReference>
<dbReference type="Pfam" id="PF07732">
    <property type="entry name" value="Cu-oxidase_3"/>
    <property type="match status" value="1"/>
</dbReference>
<dbReference type="GO" id="GO:0005507">
    <property type="term" value="F:copper ion binding"/>
    <property type="evidence" value="ECO:0007669"/>
    <property type="project" value="InterPro"/>
</dbReference>
<reference evidence="12 13" key="1">
    <citation type="journal article" date="2011" name="Proc. Natl. Acad. Sci. U.S.A.">
        <title>Genome and transcriptome analyses of the mountain pine beetle-fungal symbiont Grosmannia clavigera, a lodgepole pine pathogen.</title>
        <authorList>
            <person name="DiGuistini S."/>
            <person name="Wang Y."/>
            <person name="Liao N.Y."/>
            <person name="Taylor G."/>
            <person name="Tanguay P."/>
            <person name="Feau N."/>
            <person name="Henrissat B."/>
            <person name="Chan S.K."/>
            <person name="Hesse-Orce U."/>
            <person name="Alamouti S.M."/>
            <person name="Tsui C.K.M."/>
            <person name="Docking R.T."/>
            <person name="Levasseur A."/>
            <person name="Haridas S."/>
            <person name="Robertson G."/>
            <person name="Birol I."/>
            <person name="Holt R.A."/>
            <person name="Marra M.A."/>
            <person name="Hamelin R.C."/>
            <person name="Hirst M."/>
            <person name="Jones S.J.M."/>
            <person name="Bohlmann J."/>
            <person name="Breuil C."/>
        </authorList>
    </citation>
    <scope>NUCLEOTIDE SEQUENCE [LARGE SCALE GENOMIC DNA]</scope>
    <source>
        <strain evidence="13">kw1407 / UAMH 11150</strain>
    </source>
</reference>
<feature type="region of interest" description="Disordered" evidence="6">
    <location>
        <begin position="605"/>
        <end position="625"/>
    </location>
</feature>